<evidence type="ECO:0000313" key="2">
    <source>
        <dbReference type="Proteomes" id="UP000054843"/>
    </source>
</evidence>
<keyword evidence="2" id="KW-1185">Reference proteome</keyword>
<evidence type="ECO:0000313" key="1">
    <source>
        <dbReference type="EMBL" id="KRZ69778.1"/>
    </source>
</evidence>
<protein>
    <submittedName>
        <fullName evidence="1">Uncharacterized protein</fullName>
    </submittedName>
</protein>
<dbReference type="Proteomes" id="UP000054843">
    <property type="component" value="Unassembled WGS sequence"/>
</dbReference>
<gene>
    <name evidence="1" type="ORF">T10_3830</name>
</gene>
<proteinExistence type="predicted"/>
<reference evidence="1 2" key="1">
    <citation type="submission" date="2015-01" db="EMBL/GenBank/DDBJ databases">
        <title>Evolution of Trichinella species and genotypes.</title>
        <authorList>
            <person name="Korhonen P.K."/>
            <person name="Edoardo P."/>
            <person name="Giuseppe L.R."/>
            <person name="Gasser R.B."/>
        </authorList>
    </citation>
    <scope>NUCLEOTIDE SEQUENCE [LARGE SCALE GENOMIC DNA]</scope>
    <source>
        <strain evidence="1">ISS1980</strain>
    </source>
</reference>
<accession>A0A0V1ME59</accession>
<sequence>MKSANSPESGELLFAFCLSFENCNLQAKECVPFGCKFQADQFDQSIAVNGFWSIRCRADSVLCRSSGRKILGKVGWLTG</sequence>
<organism evidence="1 2">
    <name type="scientific">Trichinella papuae</name>
    <dbReference type="NCBI Taxonomy" id="268474"/>
    <lineage>
        <taxon>Eukaryota</taxon>
        <taxon>Metazoa</taxon>
        <taxon>Ecdysozoa</taxon>
        <taxon>Nematoda</taxon>
        <taxon>Enoplea</taxon>
        <taxon>Dorylaimia</taxon>
        <taxon>Trichinellida</taxon>
        <taxon>Trichinellidae</taxon>
        <taxon>Trichinella</taxon>
    </lineage>
</organism>
<comment type="caution">
    <text evidence="1">The sequence shown here is derived from an EMBL/GenBank/DDBJ whole genome shotgun (WGS) entry which is preliminary data.</text>
</comment>
<name>A0A0V1ME59_9BILA</name>
<dbReference type="AlphaFoldDB" id="A0A0V1ME59"/>
<dbReference type="EMBL" id="JYDO01000128">
    <property type="protein sequence ID" value="KRZ69778.1"/>
    <property type="molecule type" value="Genomic_DNA"/>
</dbReference>